<feature type="non-terminal residue" evidence="1">
    <location>
        <position position="1"/>
    </location>
</feature>
<dbReference type="EMBL" id="VYZA01006644">
    <property type="protein sequence ID" value="NWQ72614.1"/>
    <property type="molecule type" value="Genomic_DNA"/>
</dbReference>
<dbReference type="Proteomes" id="UP000556200">
    <property type="component" value="Unassembled WGS sequence"/>
</dbReference>
<dbReference type="InterPro" id="IPR028137">
    <property type="entry name" value="Syncollin"/>
</dbReference>
<accession>A0A7K4RGX6</accession>
<dbReference type="AlphaFoldDB" id="A0A7K4RGX6"/>
<proteinExistence type="predicted"/>
<dbReference type="PANTHER" id="PTHR17503">
    <property type="entry name" value="SYNCOLLIN"/>
    <property type="match status" value="1"/>
</dbReference>
<name>A0A7K4RGX6_9TYRA</name>
<evidence type="ECO:0000313" key="2">
    <source>
        <dbReference type="Proteomes" id="UP000556200"/>
    </source>
</evidence>
<feature type="non-terminal residue" evidence="1">
    <location>
        <position position="83"/>
    </location>
</feature>
<dbReference type="GO" id="GO:0006887">
    <property type="term" value="P:exocytosis"/>
    <property type="evidence" value="ECO:0007669"/>
    <property type="project" value="InterPro"/>
</dbReference>
<dbReference type="GO" id="GO:0030667">
    <property type="term" value="C:secretory granule membrane"/>
    <property type="evidence" value="ECO:0007669"/>
    <property type="project" value="InterPro"/>
</dbReference>
<gene>
    <name evidence="1" type="primary">Sycn</name>
    <name evidence="1" type="ORF">NEOCIN_R15491</name>
</gene>
<sequence>CPAPADLKHVDGTRLCAVLYKDNSPYYDQCCAGAALEVEPDTDAPYMPLRWSGKASSLVVGNRCELRVWSRRGKKGSTRRFSA</sequence>
<keyword evidence="2" id="KW-1185">Reference proteome</keyword>
<evidence type="ECO:0000313" key="1">
    <source>
        <dbReference type="EMBL" id="NWQ72614.1"/>
    </source>
</evidence>
<organism evidence="1 2">
    <name type="scientific">Neopipo cinnamomea</name>
    <dbReference type="NCBI Taxonomy" id="456388"/>
    <lineage>
        <taxon>Eukaryota</taxon>
        <taxon>Metazoa</taxon>
        <taxon>Chordata</taxon>
        <taxon>Craniata</taxon>
        <taxon>Vertebrata</taxon>
        <taxon>Euteleostomi</taxon>
        <taxon>Archelosauria</taxon>
        <taxon>Archosauria</taxon>
        <taxon>Dinosauria</taxon>
        <taxon>Saurischia</taxon>
        <taxon>Theropoda</taxon>
        <taxon>Coelurosauria</taxon>
        <taxon>Aves</taxon>
        <taxon>Neognathae</taxon>
        <taxon>Neoaves</taxon>
        <taxon>Telluraves</taxon>
        <taxon>Australaves</taxon>
        <taxon>Passeriformes</taxon>
        <taxon>Tyrannidae</taxon>
        <taxon>Neopipo</taxon>
    </lineage>
</organism>
<dbReference type="Pfam" id="PF15138">
    <property type="entry name" value="Syncollin"/>
    <property type="match status" value="1"/>
</dbReference>
<comment type="caution">
    <text evidence="1">The sequence shown here is derived from an EMBL/GenBank/DDBJ whole genome shotgun (WGS) entry which is preliminary data.</text>
</comment>
<reference evidence="1 2" key="1">
    <citation type="submission" date="2019-09" db="EMBL/GenBank/DDBJ databases">
        <title>Bird 10,000 Genomes (B10K) Project - Family phase.</title>
        <authorList>
            <person name="Zhang G."/>
        </authorList>
    </citation>
    <scope>NUCLEOTIDE SEQUENCE [LARGE SCALE GENOMIC DNA]</scope>
    <source>
        <strain evidence="1">B10K-DU-004-15</strain>
        <tissue evidence="1">Mixed tissue sample</tissue>
    </source>
</reference>
<protein>
    <submittedName>
        <fullName evidence="1">SYCN protein</fullName>
    </submittedName>
</protein>
<dbReference type="PANTHER" id="PTHR17503:SF0">
    <property type="entry name" value="SYNCOLLIN"/>
    <property type="match status" value="1"/>
</dbReference>